<organism evidence="2 3">
    <name type="scientific">Rubroshorea leprosula</name>
    <dbReference type="NCBI Taxonomy" id="152421"/>
    <lineage>
        <taxon>Eukaryota</taxon>
        <taxon>Viridiplantae</taxon>
        <taxon>Streptophyta</taxon>
        <taxon>Embryophyta</taxon>
        <taxon>Tracheophyta</taxon>
        <taxon>Spermatophyta</taxon>
        <taxon>Magnoliopsida</taxon>
        <taxon>eudicotyledons</taxon>
        <taxon>Gunneridae</taxon>
        <taxon>Pentapetalae</taxon>
        <taxon>rosids</taxon>
        <taxon>malvids</taxon>
        <taxon>Malvales</taxon>
        <taxon>Dipterocarpaceae</taxon>
        <taxon>Rubroshorea</taxon>
    </lineage>
</organism>
<proteinExistence type="predicted"/>
<accession>A0AAV5JSK3</accession>
<dbReference type="AlphaFoldDB" id="A0AAV5JSK3"/>
<reference evidence="2 3" key="1">
    <citation type="journal article" date="2021" name="Commun. Biol.">
        <title>The genome of Shorea leprosula (Dipterocarpaceae) highlights the ecological relevance of drought in aseasonal tropical rainforests.</title>
        <authorList>
            <person name="Ng K.K.S."/>
            <person name="Kobayashi M.J."/>
            <person name="Fawcett J.A."/>
            <person name="Hatakeyama M."/>
            <person name="Paape T."/>
            <person name="Ng C.H."/>
            <person name="Ang C.C."/>
            <person name="Tnah L.H."/>
            <person name="Lee C.T."/>
            <person name="Nishiyama T."/>
            <person name="Sese J."/>
            <person name="O'Brien M.J."/>
            <person name="Copetti D."/>
            <person name="Mohd Noor M.I."/>
            <person name="Ong R.C."/>
            <person name="Putra M."/>
            <person name="Sireger I.Z."/>
            <person name="Indrioko S."/>
            <person name="Kosugi Y."/>
            <person name="Izuno A."/>
            <person name="Isagi Y."/>
            <person name="Lee S.L."/>
            <person name="Shimizu K.K."/>
        </authorList>
    </citation>
    <scope>NUCLEOTIDE SEQUENCE [LARGE SCALE GENOMIC DNA]</scope>
    <source>
        <strain evidence="2">214</strain>
    </source>
</reference>
<evidence type="ECO:0000313" key="3">
    <source>
        <dbReference type="Proteomes" id="UP001054252"/>
    </source>
</evidence>
<feature type="region of interest" description="Disordered" evidence="1">
    <location>
        <begin position="1"/>
        <end position="23"/>
    </location>
</feature>
<evidence type="ECO:0000313" key="2">
    <source>
        <dbReference type="EMBL" id="GKV14287.1"/>
    </source>
</evidence>
<evidence type="ECO:0000256" key="1">
    <source>
        <dbReference type="SAM" id="MobiDB-lite"/>
    </source>
</evidence>
<dbReference type="Proteomes" id="UP001054252">
    <property type="component" value="Unassembled WGS sequence"/>
</dbReference>
<comment type="caution">
    <text evidence="2">The sequence shown here is derived from an EMBL/GenBank/DDBJ whole genome shotgun (WGS) entry which is preliminary data.</text>
</comment>
<feature type="compositionally biased region" description="Polar residues" evidence="1">
    <location>
        <begin position="10"/>
        <end position="21"/>
    </location>
</feature>
<keyword evidence="3" id="KW-1185">Reference proteome</keyword>
<name>A0AAV5JSK3_9ROSI</name>
<gene>
    <name evidence="2" type="ORF">SLEP1_g25186</name>
</gene>
<protein>
    <submittedName>
        <fullName evidence="2">Uncharacterized protein</fullName>
    </submittedName>
</protein>
<sequence>MPSVARHRSQAMSTLQAQSSGRTLLDRSMMSRSSERRLGLLVVVFCLPGDYFCC</sequence>
<dbReference type="EMBL" id="BPVZ01000040">
    <property type="protein sequence ID" value="GKV14287.1"/>
    <property type="molecule type" value="Genomic_DNA"/>
</dbReference>